<evidence type="ECO:0000256" key="2">
    <source>
        <dbReference type="ARBA" id="ARBA00023004"/>
    </source>
</evidence>
<gene>
    <name evidence="4" type="ORF">B9J98_03425</name>
</gene>
<dbReference type="InterPro" id="IPR009078">
    <property type="entry name" value="Ferritin-like_SF"/>
</dbReference>
<dbReference type="Pfam" id="PF00210">
    <property type="entry name" value="Ferritin"/>
    <property type="match status" value="1"/>
</dbReference>
<feature type="domain" description="Ferritin-like diiron" evidence="3">
    <location>
        <begin position="3"/>
        <end position="149"/>
    </location>
</feature>
<evidence type="ECO:0000313" key="4">
    <source>
        <dbReference type="EMBL" id="PUA32947.1"/>
    </source>
</evidence>
<dbReference type="PROSITE" id="PS50905">
    <property type="entry name" value="FERRITIN_LIKE"/>
    <property type="match status" value="1"/>
</dbReference>
<keyword evidence="1" id="KW-0409">Iron storage</keyword>
<dbReference type="EMBL" id="NDWU01000006">
    <property type="protein sequence ID" value="PUA32947.1"/>
    <property type="molecule type" value="Genomic_DNA"/>
</dbReference>
<dbReference type="InterPro" id="IPR012347">
    <property type="entry name" value="Ferritin-like"/>
</dbReference>
<dbReference type="Gene3D" id="1.20.1260.10">
    <property type="match status" value="1"/>
</dbReference>
<dbReference type="AlphaFoldDB" id="A0A2R7Y6E9"/>
<evidence type="ECO:0000259" key="3">
    <source>
        <dbReference type="PROSITE" id="PS50905"/>
    </source>
</evidence>
<dbReference type="InterPro" id="IPR009040">
    <property type="entry name" value="Ferritin-like_diiron"/>
</dbReference>
<dbReference type="GO" id="GO:0008199">
    <property type="term" value="F:ferric iron binding"/>
    <property type="evidence" value="ECO:0007669"/>
    <property type="project" value="InterPro"/>
</dbReference>
<dbReference type="PANTHER" id="PTHR30295:SF0">
    <property type="entry name" value="BACTERIOFERRITIN"/>
    <property type="match status" value="1"/>
</dbReference>
<protein>
    <recommendedName>
        <fullName evidence="3">Ferritin-like diiron domain-containing protein</fullName>
    </recommendedName>
</protein>
<accession>A0A2R7Y6E9</accession>
<dbReference type="GO" id="GO:0006879">
    <property type="term" value="P:intracellular iron ion homeostasis"/>
    <property type="evidence" value="ECO:0007669"/>
    <property type="project" value="UniProtKB-KW"/>
</dbReference>
<keyword evidence="2" id="KW-0408">Iron</keyword>
<dbReference type="GO" id="GO:0020037">
    <property type="term" value="F:heme binding"/>
    <property type="evidence" value="ECO:0007669"/>
    <property type="project" value="TreeGrafter"/>
</dbReference>
<comment type="caution">
    <text evidence="4">The sequence shown here is derived from an EMBL/GenBank/DDBJ whole genome shotgun (WGS) entry which is preliminary data.</text>
</comment>
<dbReference type="SUPFAM" id="SSF47240">
    <property type="entry name" value="Ferritin-like"/>
    <property type="match status" value="1"/>
</dbReference>
<evidence type="ECO:0000256" key="1">
    <source>
        <dbReference type="ARBA" id="ARBA00022434"/>
    </source>
</evidence>
<reference evidence="4 5" key="1">
    <citation type="submission" date="2017-04" db="EMBL/GenBank/DDBJ databases">
        <title>Draft Aigarchaeota genome from a New Zealand hot spring.</title>
        <authorList>
            <person name="Reysenbach A.-L."/>
            <person name="Donaho J.A."/>
            <person name="Gerhart J."/>
            <person name="Kelley J.F."/>
            <person name="Kouba K."/>
            <person name="Podar M."/>
            <person name="Stott M."/>
        </authorList>
    </citation>
    <scope>NUCLEOTIDE SEQUENCE [LARGE SCALE GENOMIC DNA]</scope>
    <source>
        <strain evidence="4">NZ13_MG1</strain>
    </source>
</reference>
<evidence type="ECO:0000313" key="5">
    <source>
        <dbReference type="Proteomes" id="UP000244066"/>
    </source>
</evidence>
<dbReference type="PANTHER" id="PTHR30295">
    <property type="entry name" value="BACTERIOFERRITIN"/>
    <property type="match status" value="1"/>
</dbReference>
<dbReference type="GO" id="GO:0004322">
    <property type="term" value="F:ferroxidase activity"/>
    <property type="evidence" value="ECO:0007669"/>
    <property type="project" value="TreeGrafter"/>
</dbReference>
<dbReference type="InterPro" id="IPR008331">
    <property type="entry name" value="Ferritin_DPS_dom"/>
</dbReference>
<proteinExistence type="predicted"/>
<organism evidence="4 5">
    <name type="scientific">Candidatus Terraquivivens tikiterensis</name>
    <dbReference type="NCBI Taxonomy" id="1980982"/>
    <lineage>
        <taxon>Archaea</taxon>
        <taxon>Nitrososphaerota</taxon>
        <taxon>Candidatus Wolframiiraptoraceae</taxon>
        <taxon>Candidatus Terraquivivens</taxon>
    </lineage>
</organism>
<dbReference type="Proteomes" id="UP000244066">
    <property type="component" value="Unassembled WGS sequence"/>
</dbReference>
<sequence>MSSKSKEELIKMLNKALELEHAAYVQYLSHAEIVDGLNCEPIIERLKEIASDEAKHQEKFRTLIGDYLGGVPSTGIAETKPAKTVQEILEVNLKDEKDAVDYYTEILKKIVQEKDNLRYEYFKLEHEVRQIIMDEQEHIAEIKRLLALK</sequence>
<dbReference type="GO" id="GO:0005829">
    <property type="term" value="C:cytosol"/>
    <property type="evidence" value="ECO:0007669"/>
    <property type="project" value="TreeGrafter"/>
</dbReference>
<name>A0A2R7Y6E9_9ARCH</name>